<keyword evidence="1" id="KW-0812">Transmembrane</keyword>
<evidence type="ECO:0000256" key="1">
    <source>
        <dbReference type="SAM" id="Phobius"/>
    </source>
</evidence>
<reference evidence="2" key="1">
    <citation type="submission" date="2015-04" db="EMBL/GenBank/DDBJ databases">
        <title>The genome sequence of the plant pathogenic Rhizarian Plasmodiophora brassicae reveals insights in its biotrophic life cycle and the origin of chitin synthesis.</title>
        <authorList>
            <person name="Schwelm A."/>
            <person name="Fogelqvist J."/>
            <person name="Knaust A."/>
            <person name="Julke S."/>
            <person name="Lilja T."/>
            <person name="Dhandapani V."/>
            <person name="Bonilla-Rosso G."/>
            <person name="Karlsson M."/>
            <person name="Shevchenko A."/>
            <person name="Choi S.R."/>
            <person name="Kim H.G."/>
            <person name="Park J.Y."/>
            <person name="Lim Y.P."/>
            <person name="Ludwig-Muller J."/>
            <person name="Dixelius C."/>
        </authorList>
    </citation>
    <scope>NUCLEOTIDE SEQUENCE</scope>
    <source>
        <tissue evidence="2">Potato root galls</tissue>
    </source>
</reference>
<accession>A0A0H5QUR0</accession>
<protein>
    <submittedName>
        <fullName evidence="2">Uncharacterized protein</fullName>
    </submittedName>
</protein>
<name>A0A0H5QUR0_9EUKA</name>
<keyword evidence="1" id="KW-1133">Transmembrane helix</keyword>
<feature type="non-terminal residue" evidence="2">
    <location>
        <position position="252"/>
    </location>
</feature>
<organism evidence="2">
    <name type="scientific">Spongospora subterranea</name>
    <dbReference type="NCBI Taxonomy" id="70186"/>
    <lineage>
        <taxon>Eukaryota</taxon>
        <taxon>Sar</taxon>
        <taxon>Rhizaria</taxon>
        <taxon>Endomyxa</taxon>
        <taxon>Phytomyxea</taxon>
        <taxon>Plasmodiophorida</taxon>
        <taxon>Plasmodiophoridae</taxon>
        <taxon>Spongospora</taxon>
    </lineage>
</organism>
<proteinExistence type="predicted"/>
<dbReference type="EMBL" id="HACM01005055">
    <property type="protein sequence ID" value="CRZ05497.1"/>
    <property type="molecule type" value="Transcribed_RNA"/>
</dbReference>
<feature type="transmembrane region" description="Helical" evidence="1">
    <location>
        <begin position="12"/>
        <end position="30"/>
    </location>
</feature>
<keyword evidence="1" id="KW-0472">Membrane</keyword>
<dbReference type="AlphaFoldDB" id="A0A0H5QUR0"/>
<evidence type="ECO:0000313" key="2">
    <source>
        <dbReference type="EMBL" id="CRZ05497.1"/>
    </source>
</evidence>
<sequence length="252" mass="28123">MVPANDWQRPIFIGLMYGVLILIILCQYVTSSPDANLRIQVHDITVNPSSLNKHHFVEDQVVLVHNNNDNIPLFQHDCPSTCSGSVAALFSHNPSEPNQEASSIDSFPLESQLSSSVPISDPNDPTGIIELMKKGDTKEAMSRVNRVFLSHESLLGAFPSVDHIDIAAATWLSVVNNGGYYEEFVELYMRFITQLQFSDEDDVPLTALWILFRSAPNHPLHSKFGDDVWDSALTRFTLQSDKTKTLLSSLSH</sequence>